<dbReference type="SUPFAM" id="SSF47203">
    <property type="entry name" value="Acyl-CoA dehydrogenase C-terminal domain-like"/>
    <property type="match status" value="1"/>
</dbReference>
<dbReference type="InterPro" id="IPR036250">
    <property type="entry name" value="AcylCo_DH-like_C"/>
</dbReference>
<keyword evidence="4 6" id="KW-0274">FAD</keyword>
<organism evidence="10 11">
    <name type="scientific">Acrocarpospora pleiomorpha</name>
    <dbReference type="NCBI Taxonomy" id="90975"/>
    <lineage>
        <taxon>Bacteria</taxon>
        <taxon>Bacillati</taxon>
        <taxon>Actinomycetota</taxon>
        <taxon>Actinomycetes</taxon>
        <taxon>Streptosporangiales</taxon>
        <taxon>Streptosporangiaceae</taxon>
        <taxon>Acrocarpospora</taxon>
    </lineage>
</organism>
<sequence>MDFDWTPEQRRLAAEAAEVAGDAVTRFGAHCDAWMTGYSRAFSKELAGRGWIGMGWPVEHGGGGRPPLDRFIVSEAMLTAGAPIAATWFADRQIGPSLIAFGTEEQRRRFLPGILAGETTWCIGMSEPGAGSDVASLRTRARRTGGGWVVDGQKTWTSFAAGADFCYLICRTGDGTGHRGISELIVPMDTPGVTVRPIVDMAGGRHFCEVFFDGVEVPADNLVGAEGAAFGQTMRQLEHERGGVDRLLSNRLLYDAALPHADVSKAEVRQEIARLETGYRVGRLLVLRETARQGPAGFSAVTKAFCTSHEQRVAAFVSHTLGLPALAWDGLGRGLAYSPSYTIMGGTSEVLRNIIAERMLKLPRENKVYRSFGILSG</sequence>
<keyword evidence="3 6" id="KW-0285">Flavoprotein</keyword>
<dbReference type="InterPro" id="IPR009075">
    <property type="entry name" value="AcylCo_DH/oxidase_C"/>
</dbReference>
<comment type="similarity">
    <text evidence="2 6">Belongs to the acyl-CoA dehydrogenase family.</text>
</comment>
<evidence type="ECO:0000313" key="10">
    <source>
        <dbReference type="EMBL" id="GES17318.1"/>
    </source>
</evidence>
<dbReference type="GO" id="GO:0050660">
    <property type="term" value="F:flavin adenine dinucleotide binding"/>
    <property type="evidence" value="ECO:0007669"/>
    <property type="project" value="InterPro"/>
</dbReference>
<dbReference type="Pfam" id="PF02770">
    <property type="entry name" value="Acyl-CoA_dh_M"/>
    <property type="match status" value="1"/>
</dbReference>
<dbReference type="Gene3D" id="2.40.110.10">
    <property type="entry name" value="Butyryl-CoA Dehydrogenase, subunit A, domain 2"/>
    <property type="match status" value="1"/>
</dbReference>
<name>A0A5M3XGV9_9ACTN</name>
<evidence type="ECO:0000256" key="3">
    <source>
        <dbReference type="ARBA" id="ARBA00022630"/>
    </source>
</evidence>
<dbReference type="InterPro" id="IPR006091">
    <property type="entry name" value="Acyl-CoA_Oxase/DH_mid-dom"/>
</dbReference>
<proteinExistence type="inferred from homology"/>
<dbReference type="PROSITE" id="PS00072">
    <property type="entry name" value="ACYL_COA_DH_1"/>
    <property type="match status" value="1"/>
</dbReference>
<dbReference type="PANTHER" id="PTHR43292">
    <property type="entry name" value="ACYL-COA DEHYDROGENASE"/>
    <property type="match status" value="1"/>
</dbReference>
<dbReference type="GO" id="GO:0005886">
    <property type="term" value="C:plasma membrane"/>
    <property type="evidence" value="ECO:0007669"/>
    <property type="project" value="TreeGrafter"/>
</dbReference>
<dbReference type="FunFam" id="2.40.110.10:FF:000002">
    <property type="entry name" value="Acyl-CoA dehydrogenase fadE12"/>
    <property type="match status" value="1"/>
</dbReference>
<accession>A0A5M3XGV9</accession>
<dbReference type="InterPro" id="IPR006089">
    <property type="entry name" value="Acyl-CoA_DH_CS"/>
</dbReference>
<evidence type="ECO:0000256" key="4">
    <source>
        <dbReference type="ARBA" id="ARBA00022827"/>
    </source>
</evidence>
<comment type="caution">
    <text evidence="10">The sequence shown here is derived from an EMBL/GenBank/DDBJ whole genome shotgun (WGS) entry which is preliminary data.</text>
</comment>
<dbReference type="GO" id="GO:0003995">
    <property type="term" value="F:acyl-CoA dehydrogenase activity"/>
    <property type="evidence" value="ECO:0007669"/>
    <property type="project" value="InterPro"/>
</dbReference>
<dbReference type="InterPro" id="IPR052161">
    <property type="entry name" value="Mycobact_Acyl-CoA_DH"/>
</dbReference>
<dbReference type="InterPro" id="IPR037069">
    <property type="entry name" value="AcylCoA_DH/ox_N_sf"/>
</dbReference>
<evidence type="ECO:0000256" key="1">
    <source>
        <dbReference type="ARBA" id="ARBA00001974"/>
    </source>
</evidence>
<dbReference type="PANTHER" id="PTHR43292:SF3">
    <property type="entry name" value="ACYL-COA DEHYDROGENASE FADE29"/>
    <property type="match status" value="1"/>
</dbReference>
<feature type="domain" description="Acyl-CoA dehydrogenase/oxidase C-terminal" evidence="7">
    <location>
        <begin position="233"/>
        <end position="360"/>
    </location>
</feature>
<comment type="cofactor">
    <cofactor evidence="1 6">
        <name>FAD</name>
        <dbReference type="ChEBI" id="CHEBI:57692"/>
    </cofactor>
</comment>
<feature type="domain" description="Acyl-CoA dehydrogenase/oxidase N-terminal" evidence="9">
    <location>
        <begin position="6"/>
        <end position="118"/>
    </location>
</feature>
<dbReference type="Gene3D" id="1.10.540.10">
    <property type="entry name" value="Acyl-CoA dehydrogenase/oxidase, N-terminal domain"/>
    <property type="match status" value="1"/>
</dbReference>
<dbReference type="InterPro" id="IPR013786">
    <property type="entry name" value="AcylCoA_DH/ox_N"/>
</dbReference>
<evidence type="ECO:0000313" key="11">
    <source>
        <dbReference type="Proteomes" id="UP000377595"/>
    </source>
</evidence>
<dbReference type="Pfam" id="PF02771">
    <property type="entry name" value="Acyl-CoA_dh_N"/>
    <property type="match status" value="1"/>
</dbReference>
<dbReference type="OrthoDB" id="3778631at2"/>
<evidence type="ECO:0000256" key="6">
    <source>
        <dbReference type="RuleBase" id="RU362125"/>
    </source>
</evidence>
<protein>
    <submittedName>
        <fullName evidence="10">Acyl-CoA dehydrogenase</fullName>
    </submittedName>
</protein>
<dbReference type="InterPro" id="IPR046373">
    <property type="entry name" value="Acyl-CoA_Oxase/DH_mid-dom_sf"/>
</dbReference>
<dbReference type="RefSeq" id="WP_155342505.1">
    <property type="nucleotide sequence ID" value="NZ_BAAAHM010000001.1"/>
</dbReference>
<gene>
    <name evidence="10" type="ORF">Aple_002130</name>
</gene>
<dbReference type="SUPFAM" id="SSF56645">
    <property type="entry name" value="Acyl-CoA dehydrogenase NM domain-like"/>
    <property type="match status" value="1"/>
</dbReference>
<dbReference type="InterPro" id="IPR009100">
    <property type="entry name" value="AcylCoA_DH/oxidase_NM_dom_sf"/>
</dbReference>
<feature type="domain" description="Acyl-CoA oxidase/dehydrogenase middle" evidence="8">
    <location>
        <begin position="122"/>
        <end position="215"/>
    </location>
</feature>
<evidence type="ECO:0000259" key="9">
    <source>
        <dbReference type="Pfam" id="PF02771"/>
    </source>
</evidence>
<evidence type="ECO:0000259" key="8">
    <source>
        <dbReference type="Pfam" id="PF02770"/>
    </source>
</evidence>
<reference evidence="10 11" key="1">
    <citation type="submission" date="2019-10" db="EMBL/GenBank/DDBJ databases">
        <title>Whole genome shotgun sequence of Acrocarpospora pleiomorpha NBRC 16267.</title>
        <authorList>
            <person name="Ichikawa N."/>
            <person name="Kimura A."/>
            <person name="Kitahashi Y."/>
            <person name="Komaki H."/>
            <person name="Oguchi A."/>
        </authorList>
    </citation>
    <scope>NUCLEOTIDE SEQUENCE [LARGE SCALE GENOMIC DNA]</scope>
    <source>
        <strain evidence="10 11">NBRC 16267</strain>
    </source>
</reference>
<keyword evidence="11" id="KW-1185">Reference proteome</keyword>
<evidence type="ECO:0000256" key="5">
    <source>
        <dbReference type="ARBA" id="ARBA00023002"/>
    </source>
</evidence>
<dbReference type="AlphaFoldDB" id="A0A5M3XGV9"/>
<dbReference type="Pfam" id="PF00441">
    <property type="entry name" value="Acyl-CoA_dh_1"/>
    <property type="match status" value="1"/>
</dbReference>
<dbReference type="Proteomes" id="UP000377595">
    <property type="component" value="Unassembled WGS sequence"/>
</dbReference>
<keyword evidence="5 6" id="KW-0560">Oxidoreductase</keyword>
<dbReference type="Gene3D" id="1.20.140.10">
    <property type="entry name" value="Butyryl-CoA Dehydrogenase, subunit A, domain 3"/>
    <property type="match status" value="1"/>
</dbReference>
<evidence type="ECO:0000256" key="2">
    <source>
        <dbReference type="ARBA" id="ARBA00009347"/>
    </source>
</evidence>
<evidence type="ECO:0000259" key="7">
    <source>
        <dbReference type="Pfam" id="PF00441"/>
    </source>
</evidence>
<dbReference type="EMBL" id="BLAF01000004">
    <property type="protein sequence ID" value="GES17318.1"/>
    <property type="molecule type" value="Genomic_DNA"/>
</dbReference>